<comment type="caution">
    <text evidence="3">The sequence shown here is derived from an EMBL/GenBank/DDBJ whole genome shotgun (WGS) entry which is preliminary data.</text>
</comment>
<evidence type="ECO:0000256" key="1">
    <source>
        <dbReference type="SAM" id="MobiDB-lite"/>
    </source>
</evidence>
<dbReference type="OrthoDB" id="4743193at2759"/>
<dbReference type="GeneID" id="59376202"/>
<dbReference type="VEuPathDB" id="FungiDB:PC9H_006384"/>
<proteinExistence type="predicted"/>
<sequence length="880" mass="99819">MPLTSQPVAQLRSLLRDHNISIADLVVAFVASESTNTNVGDAANTTTTIMDSLISHPASVADIRQWACRTASQIYADQVAELSRKAAGLHFGASKATALSLQEFDLDELADLFHSHAPDLWRCYDQLLSADPSINRQRERRQQERYETRIAAREAALAQFCPADVDLSEDVDADSESDDDEEGDRAHEGRVSISTIRKVVIMCIMLLNTNQRCNSFQCMIGLFLHSCNTPEDVIETLARLGISVTPTTINDAITSLSKESTHDLKQVGRTLTAGFAYDNVDIELKHTVPTLEKPHETLVHLTSGTLIPLDHGVLREDLDCSKELWERSFLNRDRQGHEPFVSEDKLLDLHPEEEDHPSQLLRRERFWAWVFRRDLLRHGPKEFSKFFKDLGKPEVVTEIPLVKSTQVPARMMDISPSTPQGNGEALADLFKQANIGDPAEDGASEVTDIKNYITLVHGDLLTGERIQSFQASRSVEKTPWQRRQCVIYLMGMFHLKMACADAIWRICIENKDARKDPSSLIKFVGILRKKETAKIETKPGFRRMHEVIEHVGIVSRLNSWKVATSRRYQTATLEEFAKKGPTWEEIEDLSLELAKNFVASPDFHEMRQQNPGERDQVKENSLLQQEYFLLYEELTYAMNEGDIGRLESCFMPWVFIFRGCGKHKYATQLVKYLRDIHFVYARFPRLQRAIRMNILCNPTGRAGHFRGVDWWVEHNNLYLKRIYGGKYSNHTKARILKESPLIETFKNIRIQMGKMLRLDHRTIKHSPAKLATAFKALGVYMDEIRANEFVEGRKASYCIPDKKSEGMHLGLIKEAKGIRGEVVGGVGTEHMEETHSDKRVGNGGDEINDNGDSGEEDSGEGREELDEAELEVEDDGDLDV</sequence>
<dbReference type="InterPro" id="IPR046496">
    <property type="entry name" value="DUF6589"/>
</dbReference>
<dbReference type="RefSeq" id="XP_036631953.1">
    <property type="nucleotide sequence ID" value="XM_036775934.1"/>
</dbReference>
<feature type="compositionally biased region" description="Basic and acidic residues" evidence="1">
    <location>
        <begin position="829"/>
        <end position="840"/>
    </location>
</feature>
<reference evidence="3" key="1">
    <citation type="submission" date="2019-07" db="EMBL/GenBank/DDBJ databases">
        <authorList>
            <person name="Palmer J.M."/>
        </authorList>
    </citation>
    <scope>NUCLEOTIDE SEQUENCE</scope>
    <source>
        <strain evidence="3">PC9</strain>
    </source>
</reference>
<feature type="compositionally biased region" description="Acidic residues" evidence="1">
    <location>
        <begin position="846"/>
        <end position="880"/>
    </location>
</feature>
<dbReference type="Proteomes" id="UP000623687">
    <property type="component" value="Unassembled WGS sequence"/>
</dbReference>
<feature type="region of interest" description="Disordered" evidence="1">
    <location>
        <begin position="827"/>
        <end position="880"/>
    </location>
</feature>
<protein>
    <recommendedName>
        <fullName evidence="2">DUF6589 domain-containing protein</fullName>
    </recommendedName>
</protein>
<evidence type="ECO:0000313" key="4">
    <source>
        <dbReference type="Proteomes" id="UP000623687"/>
    </source>
</evidence>
<gene>
    <name evidence="3" type="ORF">PC9H_006384</name>
</gene>
<organism evidence="3 4">
    <name type="scientific">Pleurotus ostreatus</name>
    <name type="common">Oyster mushroom</name>
    <name type="synonym">White-rot fungus</name>
    <dbReference type="NCBI Taxonomy" id="5322"/>
    <lineage>
        <taxon>Eukaryota</taxon>
        <taxon>Fungi</taxon>
        <taxon>Dikarya</taxon>
        <taxon>Basidiomycota</taxon>
        <taxon>Agaricomycotina</taxon>
        <taxon>Agaricomycetes</taxon>
        <taxon>Agaricomycetidae</taxon>
        <taxon>Agaricales</taxon>
        <taxon>Pleurotineae</taxon>
        <taxon>Pleurotaceae</taxon>
        <taxon>Pleurotus</taxon>
    </lineage>
</organism>
<dbReference type="AlphaFoldDB" id="A0A8H6ZWK4"/>
<feature type="domain" description="DUF6589" evidence="2">
    <location>
        <begin position="358"/>
        <end position="765"/>
    </location>
</feature>
<accession>A0A8H6ZWK4</accession>
<evidence type="ECO:0000313" key="3">
    <source>
        <dbReference type="EMBL" id="KAF7430675.1"/>
    </source>
</evidence>
<name>A0A8H6ZWK4_PLEOS</name>
<evidence type="ECO:0000259" key="2">
    <source>
        <dbReference type="Pfam" id="PF20231"/>
    </source>
</evidence>
<keyword evidence="4" id="KW-1185">Reference proteome</keyword>
<dbReference type="Pfam" id="PF20231">
    <property type="entry name" value="DUF6589"/>
    <property type="match status" value="1"/>
</dbReference>
<dbReference type="EMBL" id="JACETU010000004">
    <property type="protein sequence ID" value="KAF7430675.1"/>
    <property type="molecule type" value="Genomic_DNA"/>
</dbReference>